<comment type="caution">
    <text evidence="4">The sequence shown here is derived from an EMBL/GenBank/DDBJ whole genome shotgun (WGS) entry which is preliminary data.</text>
</comment>
<evidence type="ECO:0000259" key="3">
    <source>
        <dbReference type="PROSITE" id="PS01124"/>
    </source>
</evidence>
<dbReference type="Pfam" id="PF12833">
    <property type="entry name" value="HTH_18"/>
    <property type="match status" value="1"/>
</dbReference>
<dbReference type="Gene3D" id="3.40.50.880">
    <property type="match status" value="1"/>
</dbReference>
<dbReference type="PANTHER" id="PTHR43130:SF3">
    <property type="entry name" value="HTH-TYPE TRANSCRIPTIONAL REGULATOR RV1931C"/>
    <property type="match status" value="1"/>
</dbReference>
<evidence type="ECO:0000256" key="2">
    <source>
        <dbReference type="ARBA" id="ARBA00023163"/>
    </source>
</evidence>
<protein>
    <submittedName>
        <fullName evidence="4">AraC family transcriptional regulator with amidase-like domain</fullName>
    </submittedName>
</protein>
<proteinExistence type="predicted"/>
<dbReference type="GO" id="GO:0043565">
    <property type="term" value="F:sequence-specific DNA binding"/>
    <property type="evidence" value="ECO:0007669"/>
    <property type="project" value="InterPro"/>
</dbReference>
<dbReference type="SMART" id="SM00342">
    <property type="entry name" value="HTH_ARAC"/>
    <property type="match status" value="1"/>
</dbReference>
<dbReference type="GO" id="GO:0003700">
    <property type="term" value="F:DNA-binding transcription factor activity"/>
    <property type="evidence" value="ECO:0007669"/>
    <property type="project" value="InterPro"/>
</dbReference>
<dbReference type="Proteomes" id="UP000246410">
    <property type="component" value="Unassembled WGS sequence"/>
</dbReference>
<feature type="domain" description="HTH araC/xylS-type" evidence="3">
    <location>
        <begin position="222"/>
        <end position="320"/>
    </location>
</feature>
<evidence type="ECO:0000256" key="1">
    <source>
        <dbReference type="ARBA" id="ARBA00023015"/>
    </source>
</evidence>
<dbReference type="CDD" id="cd03137">
    <property type="entry name" value="GATase1_AraC_1"/>
    <property type="match status" value="1"/>
</dbReference>
<reference evidence="4 5" key="1">
    <citation type="submission" date="2018-05" db="EMBL/GenBank/DDBJ databases">
        <title>Genomic Encyclopedia of Type Strains, Phase IV (KMG-IV): sequencing the most valuable type-strain genomes for metagenomic binning, comparative biology and taxonomic classification.</title>
        <authorList>
            <person name="Goeker M."/>
        </authorList>
    </citation>
    <scope>NUCLEOTIDE SEQUENCE [LARGE SCALE GENOMIC DNA]</scope>
    <source>
        <strain evidence="4 5">DSM 44717</strain>
    </source>
</reference>
<keyword evidence="1" id="KW-0805">Transcription regulation</keyword>
<evidence type="ECO:0000313" key="5">
    <source>
        <dbReference type="Proteomes" id="UP000246410"/>
    </source>
</evidence>
<keyword evidence="2" id="KW-0804">Transcription</keyword>
<dbReference type="EMBL" id="QGTL01000008">
    <property type="protein sequence ID" value="PWV72721.1"/>
    <property type="molecule type" value="Genomic_DNA"/>
</dbReference>
<dbReference type="InterPro" id="IPR009057">
    <property type="entry name" value="Homeodomain-like_sf"/>
</dbReference>
<name>A0A317NBQ6_9NOCA</name>
<dbReference type="PROSITE" id="PS01124">
    <property type="entry name" value="HTH_ARAC_FAMILY_2"/>
    <property type="match status" value="1"/>
</dbReference>
<dbReference type="InterPro" id="IPR018060">
    <property type="entry name" value="HTH_AraC"/>
</dbReference>
<dbReference type="RefSeq" id="WP_110039388.1">
    <property type="nucleotide sequence ID" value="NZ_QGTL01000008.1"/>
</dbReference>
<gene>
    <name evidence="4" type="ORF">DFR69_10830</name>
</gene>
<accession>A0A317NBQ6</accession>
<sequence>MSKDFSQPGLHRVAALVDEGSNPFELACMTEVFGIERPEVGGLLYDFRLCAHQREVPMRQNFFTMTGLAGLDLLDTADTVIVPNRPDTAAPRHPAVLTAIARAHARGARLVGMCSGAFTLADAGVLRGRRVTLHWQWADEFRRRFPDTEVDDTVLFIDDGDILTSAGSAAALDLALYLVGRDHGTGIATAVARRLVFAAHRRGGQRQFIERPVPSAPGPSLAATLEWAEDHATEPLTVADLAARAGVSVATLHRHFRAELGCTPLAWLTARRLDHARRLLETTDLPIERIAAECGLGTTANLRTRLAAATGLTPTAYRTQFCARTA</sequence>
<dbReference type="SUPFAM" id="SSF52317">
    <property type="entry name" value="Class I glutamine amidotransferase-like"/>
    <property type="match status" value="1"/>
</dbReference>
<organism evidence="4 5">
    <name type="scientific">Nocardia neocaledoniensis</name>
    <dbReference type="NCBI Taxonomy" id="236511"/>
    <lineage>
        <taxon>Bacteria</taxon>
        <taxon>Bacillati</taxon>
        <taxon>Actinomycetota</taxon>
        <taxon>Actinomycetes</taxon>
        <taxon>Mycobacteriales</taxon>
        <taxon>Nocardiaceae</taxon>
        <taxon>Nocardia</taxon>
    </lineage>
</organism>
<keyword evidence="5" id="KW-1185">Reference proteome</keyword>
<dbReference type="Pfam" id="PF01965">
    <property type="entry name" value="DJ-1_PfpI"/>
    <property type="match status" value="1"/>
</dbReference>
<dbReference type="InterPro" id="IPR002818">
    <property type="entry name" value="DJ-1/PfpI"/>
</dbReference>
<dbReference type="PANTHER" id="PTHR43130">
    <property type="entry name" value="ARAC-FAMILY TRANSCRIPTIONAL REGULATOR"/>
    <property type="match status" value="1"/>
</dbReference>
<dbReference type="AlphaFoldDB" id="A0A317NBQ6"/>
<evidence type="ECO:0000313" key="4">
    <source>
        <dbReference type="EMBL" id="PWV72721.1"/>
    </source>
</evidence>
<dbReference type="Gene3D" id="1.10.10.60">
    <property type="entry name" value="Homeodomain-like"/>
    <property type="match status" value="1"/>
</dbReference>
<dbReference type="SUPFAM" id="SSF46689">
    <property type="entry name" value="Homeodomain-like"/>
    <property type="match status" value="2"/>
</dbReference>
<dbReference type="InterPro" id="IPR052158">
    <property type="entry name" value="INH-QAR"/>
</dbReference>
<dbReference type="InterPro" id="IPR029062">
    <property type="entry name" value="Class_I_gatase-like"/>
</dbReference>